<name>A0A3B4CP01_PYGNA</name>
<dbReference type="PROSITE" id="PS50119">
    <property type="entry name" value="ZF_BBOX"/>
    <property type="match status" value="1"/>
</dbReference>
<feature type="domain" description="DUSP" evidence="12">
    <location>
        <begin position="371"/>
        <end position="482"/>
    </location>
</feature>
<dbReference type="STRING" id="42514.ENSPNAP00000013080"/>
<dbReference type="OMA" id="CKNGHIN"/>
<gene>
    <name evidence="13" type="primary">TXLNG</name>
</gene>
<reference evidence="13" key="3">
    <citation type="submission" date="2025-09" db="UniProtKB">
        <authorList>
            <consortium name="Ensembl"/>
        </authorList>
    </citation>
    <scope>IDENTIFICATION</scope>
</reference>
<keyword evidence="5 9" id="KW-0863">Zinc-finger</keyword>
<evidence type="ECO:0000256" key="6">
    <source>
        <dbReference type="ARBA" id="ARBA00022786"/>
    </source>
</evidence>
<dbReference type="InterPro" id="IPR051051">
    <property type="entry name" value="E3_ubiq-ligase_TRIM/RNF"/>
</dbReference>
<dbReference type="GO" id="GO:0006508">
    <property type="term" value="P:proteolysis"/>
    <property type="evidence" value="ECO:0007669"/>
    <property type="project" value="UniProtKB-KW"/>
</dbReference>
<dbReference type="Ensembl" id="ENSPNAT00000036784.2">
    <property type="protein sequence ID" value="ENSPNAP00000013080.2"/>
    <property type="gene ID" value="ENSPNAG00000035950.1"/>
</dbReference>
<comment type="catalytic activity">
    <reaction evidence="1">
        <text>Thiol-dependent hydrolysis of ester, thioester, amide, peptide and isopeptide bonds formed by the C-terminal Gly of ubiquitin (a 76-residue protein attached to proteins as an intracellular targeting signal).</text>
        <dbReference type="EC" id="3.4.19.12"/>
    </reaction>
</comment>
<evidence type="ECO:0000256" key="2">
    <source>
        <dbReference type="ARBA" id="ARBA00012759"/>
    </source>
</evidence>
<dbReference type="CDD" id="cd19769">
    <property type="entry name" value="Bbox2_TRIM16-like"/>
    <property type="match status" value="1"/>
</dbReference>
<dbReference type="InterPro" id="IPR058030">
    <property type="entry name" value="TRIM8/14/16/25/29/45/65_CC"/>
</dbReference>
<dbReference type="InterPro" id="IPR035927">
    <property type="entry name" value="DUSP-like_sf"/>
</dbReference>
<dbReference type="Gene3D" id="3.30.160.60">
    <property type="entry name" value="Classic Zinc Finger"/>
    <property type="match status" value="1"/>
</dbReference>
<dbReference type="PANTHER" id="PTHR25465:SF32">
    <property type="entry name" value="BLOODTHIRSTY-RELATED GENE FAMILY, MEMBER 16 ISOFORM X1-RELATED"/>
    <property type="match status" value="1"/>
</dbReference>
<dbReference type="GO" id="GO:0004843">
    <property type="term" value="F:cysteine-type deubiquitinase activity"/>
    <property type="evidence" value="ECO:0007669"/>
    <property type="project" value="UniProtKB-EC"/>
</dbReference>
<dbReference type="InterPro" id="IPR000315">
    <property type="entry name" value="Znf_B-box"/>
</dbReference>
<evidence type="ECO:0000256" key="10">
    <source>
        <dbReference type="SAM" id="Coils"/>
    </source>
</evidence>
<evidence type="ECO:0000256" key="5">
    <source>
        <dbReference type="ARBA" id="ARBA00022771"/>
    </source>
</evidence>
<feature type="domain" description="B box-type" evidence="11">
    <location>
        <begin position="113"/>
        <end position="153"/>
    </location>
</feature>
<dbReference type="InterPro" id="IPR006615">
    <property type="entry name" value="Pept_C19_DUSP"/>
</dbReference>
<dbReference type="SMART" id="SM00695">
    <property type="entry name" value="DUSP"/>
    <property type="match status" value="1"/>
</dbReference>
<dbReference type="InterPro" id="IPR028135">
    <property type="entry name" value="Ub_USP-typ"/>
</dbReference>
<evidence type="ECO:0000256" key="9">
    <source>
        <dbReference type="PROSITE-ProRule" id="PRU00024"/>
    </source>
</evidence>
<evidence type="ECO:0000256" key="1">
    <source>
        <dbReference type="ARBA" id="ARBA00000707"/>
    </source>
</evidence>
<keyword evidence="6" id="KW-0833">Ubl conjugation pathway</keyword>
<dbReference type="GeneTree" id="ENSGT00940000154932"/>
<dbReference type="Proteomes" id="UP001501920">
    <property type="component" value="Chromosome 2"/>
</dbReference>
<dbReference type="Gene3D" id="3.30.2230.10">
    <property type="entry name" value="DUSP-like"/>
    <property type="match status" value="1"/>
</dbReference>
<sequence length="603" mass="69299">MACLSKCWDNSQNCQCPLCKEEFPRRPELRVNTFISGMVLQLRESLQAKSHSCSKEPPAELEYVPCDVCTDPKGNAVKSCLDCGMSFCDMHLEHHKIAAKLKKHKLINAVKNLEDYMCQKHDRAVELYCRDDQNCVCLFCTEGDHKTHNTVPIEEESGQRKAQIKETQAHIQKMIQDRMKKIEELKHAAELKKKNADKEKTGSIQVFTALISTIERIQAELLEMMEKRQKATEIQAEGLIKELEKEITELKERETELEQLLHTEDHLHLLHICPSTTLSNLPNTRNWTKIEINTDWSTEGRRKALLQLQQLVSEEIEKMSEIMSKEEKTQGRPCFAAMCSLFTTPAERHIQITLTQKKVTASPILHPNVVPDLETQRAEITALLQTLLLEGDTWYLVDSCWFKQWKKYVGFDSWDKCSVGMKNVYPGPVDNSGLLQDTDSHSIKNHLIDELDYILLPTEGWCKLISWYGLAEGQKPIARKVTVFGMFVKHCKVEVYLTELRLCEYSDMDNIIERSFSKADTVASIEKEMRNLFGIPDEKMTRLWSKYMSNTFKPLNQAVRVTVSEAGLYQGQVLIIEQKNEDGTWPRITGTNTSPRSNLKNIN</sequence>
<reference evidence="13 14" key="1">
    <citation type="submission" date="2020-10" db="EMBL/GenBank/DDBJ databases">
        <title>Pygocentrus nattereri (red-bellied piranha) genome, fPygNat1, primary haplotype.</title>
        <authorList>
            <person name="Myers G."/>
            <person name="Meyer A."/>
            <person name="Karagic N."/>
            <person name="Pippel M."/>
            <person name="Winkler S."/>
            <person name="Tracey A."/>
            <person name="Wood J."/>
            <person name="Formenti G."/>
            <person name="Howe K."/>
            <person name="Fedrigo O."/>
            <person name="Jarvis E.D."/>
        </authorList>
    </citation>
    <scope>NUCLEOTIDE SEQUENCE [LARGE SCALE GENOMIC DNA]</scope>
</reference>
<dbReference type="Gene3D" id="4.10.830.40">
    <property type="match status" value="1"/>
</dbReference>
<keyword evidence="7" id="KW-0788">Thiol protease</keyword>
<organism evidence="13 14">
    <name type="scientific">Pygocentrus nattereri</name>
    <name type="common">Red-bellied piranha</name>
    <dbReference type="NCBI Taxonomy" id="42514"/>
    <lineage>
        <taxon>Eukaryota</taxon>
        <taxon>Metazoa</taxon>
        <taxon>Chordata</taxon>
        <taxon>Craniata</taxon>
        <taxon>Vertebrata</taxon>
        <taxon>Euteleostomi</taxon>
        <taxon>Actinopterygii</taxon>
        <taxon>Neopterygii</taxon>
        <taxon>Teleostei</taxon>
        <taxon>Ostariophysi</taxon>
        <taxon>Characiformes</taxon>
        <taxon>Characoidei</taxon>
        <taxon>Pygocentrus</taxon>
    </lineage>
</organism>
<dbReference type="Pfam" id="PF25600">
    <property type="entry name" value="TRIM_CC"/>
    <property type="match status" value="1"/>
</dbReference>
<evidence type="ECO:0000313" key="13">
    <source>
        <dbReference type="Ensembl" id="ENSPNAP00000013080.2"/>
    </source>
</evidence>
<dbReference type="PROSITE" id="PS51283">
    <property type="entry name" value="DUSP"/>
    <property type="match status" value="1"/>
</dbReference>
<keyword evidence="10" id="KW-0175">Coiled coil</keyword>
<dbReference type="CDD" id="cd19802">
    <property type="entry name" value="Bbox1_TRIM8-like"/>
    <property type="match status" value="1"/>
</dbReference>
<dbReference type="Gene3D" id="3.10.20.90">
    <property type="entry name" value="Phosphatidylinositol 3-kinase Catalytic Subunit, Chain A, domain 1"/>
    <property type="match status" value="1"/>
</dbReference>
<proteinExistence type="predicted"/>
<dbReference type="SMART" id="SM00336">
    <property type="entry name" value="BBOX"/>
    <property type="match status" value="1"/>
</dbReference>
<evidence type="ECO:0000259" key="11">
    <source>
        <dbReference type="PROSITE" id="PS50119"/>
    </source>
</evidence>
<accession>A0A3B4CP01</accession>
<dbReference type="GO" id="GO:0008270">
    <property type="term" value="F:zinc ion binding"/>
    <property type="evidence" value="ECO:0007669"/>
    <property type="project" value="UniProtKB-KW"/>
</dbReference>
<keyword evidence="14" id="KW-1185">Reference proteome</keyword>
<evidence type="ECO:0000256" key="4">
    <source>
        <dbReference type="ARBA" id="ARBA00022723"/>
    </source>
</evidence>
<dbReference type="Pfam" id="PF14836">
    <property type="entry name" value="Ubiquitin_3"/>
    <property type="match status" value="1"/>
</dbReference>
<keyword evidence="3" id="KW-0645">Protease</keyword>
<dbReference type="InterPro" id="IPR013083">
    <property type="entry name" value="Znf_RING/FYVE/PHD"/>
</dbReference>
<dbReference type="FunFam" id="3.30.2230.10:FF:000003">
    <property type="entry name" value="ubiquitin carboxyl-terminal hydrolase 15 isoform X1"/>
    <property type="match status" value="1"/>
</dbReference>
<reference evidence="13" key="2">
    <citation type="submission" date="2025-08" db="UniProtKB">
        <authorList>
            <consortium name="Ensembl"/>
        </authorList>
    </citation>
    <scope>IDENTIFICATION</scope>
</reference>
<keyword evidence="7" id="KW-0378">Hydrolase</keyword>
<dbReference type="Gene3D" id="3.30.40.10">
    <property type="entry name" value="Zinc/RING finger domain, C3HC4 (zinc finger)"/>
    <property type="match status" value="1"/>
</dbReference>
<keyword evidence="8" id="KW-0862">Zinc</keyword>
<dbReference type="PANTHER" id="PTHR25465">
    <property type="entry name" value="B-BOX DOMAIN CONTAINING"/>
    <property type="match status" value="1"/>
</dbReference>
<evidence type="ECO:0000259" key="12">
    <source>
        <dbReference type="PROSITE" id="PS51283"/>
    </source>
</evidence>
<dbReference type="Pfam" id="PF00643">
    <property type="entry name" value="zf-B_box"/>
    <property type="match status" value="1"/>
</dbReference>
<dbReference type="SUPFAM" id="SSF143791">
    <property type="entry name" value="DUSP-like"/>
    <property type="match status" value="1"/>
</dbReference>
<feature type="coiled-coil region" evidence="10">
    <location>
        <begin position="179"/>
        <end position="263"/>
    </location>
</feature>
<protein>
    <recommendedName>
        <fullName evidence="2">ubiquitinyl hydrolase 1</fullName>
        <ecNumber evidence="2">3.4.19.12</ecNumber>
    </recommendedName>
</protein>
<dbReference type="Pfam" id="PF06337">
    <property type="entry name" value="DUSP"/>
    <property type="match status" value="1"/>
</dbReference>
<evidence type="ECO:0000256" key="8">
    <source>
        <dbReference type="ARBA" id="ARBA00022833"/>
    </source>
</evidence>
<evidence type="ECO:0000256" key="3">
    <source>
        <dbReference type="ARBA" id="ARBA00022670"/>
    </source>
</evidence>
<dbReference type="EC" id="3.4.19.12" evidence="2"/>
<keyword evidence="4" id="KW-0479">Metal-binding</keyword>
<evidence type="ECO:0000256" key="7">
    <source>
        <dbReference type="ARBA" id="ARBA00022807"/>
    </source>
</evidence>
<evidence type="ECO:0000313" key="14">
    <source>
        <dbReference type="Proteomes" id="UP001501920"/>
    </source>
</evidence>
<dbReference type="SUPFAM" id="SSF57845">
    <property type="entry name" value="B-box zinc-binding domain"/>
    <property type="match status" value="1"/>
</dbReference>
<dbReference type="AlphaFoldDB" id="A0A3B4CP01"/>